<dbReference type="EMBL" id="CP001646">
    <property type="protein sequence ID" value="ACS66308.1"/>
    <property type="molecule type" value="Genomic_DNA"/>
</dbReference>
<protein>
    <recommendedName>
        <fullName evidence="2">Tox-REase-5 domain-containing protein</fullName>
    </recommendedName>
</protein>
<gene>
    <name evidence="3" type="ordered locus">Rpic12D_5074</name>
</gene>
<dbReference type="InterPro" id="IPR028904">
    <property type="entry name" value="Tox-REase-5_dom"/>
</dbReference>
<sequence>MAAAAGPLIEAALMRLLVALGVTATGAATIDQLRKRKEAADDAKTAPIARAESQTKTTEKCKECPPDKGSLVSRNWNMSDASRAYQTRITGFAPYTEWNFGGLDFDGFKSAECLLQEAKALYDQFFDPEDGEPKIFFRLSGGDRKIVRQAQAQTAVVIASSPARLTWYFMQPLSYRYFTRRFAREGVSAVTLLQP</sequence>
<evidence type="ECO:0000313" key="3">
    <source>
        <dbReference type="EMBL" id="ACS66308.1"/>
    </source>
</evidence>
<geneLocation type="plasmid" evidence="3">
    <name>pRp12D01</name>
</geneLocation>
<accession>C6BQ34</accession>
<dbReference type="HOGENOM" id="CLU_112765_0_0_4"/>
<keyword evidence="3" id="KW-0614">Plasmid</keyword>
<proteinExistence type="predicted"/>
<evidence type="ECO:0000256" key="1">
    <source>
        <dbReference type="SAM" id="MobiDB-lite"/>
    </source>
</evidence>
<dbReference type="KEGG" id="rpf:Rpic12D_5074"/>
<organism evidence="3">
    <name type="scientific">Ralstonia pickettii (strain 12D)</name>
    <dbReference type="NCBI Taxonomy" id="428406"/>
    <lineage>
        <taxon>Bacteria</taxon>
        <taxon>Pseudomonadati</taxon>
        <taxon>Pseudomonadota</taxon>
        <taxon>Betaproteobacteria</taxon>
        <taxon>Burkholderiales</taxon>
        <taxon>Burkholderiaceae</taxon>
        <taxon>Ralstonia</taxon>
    </lineage>
</organism>
<feature type="compositionally biased region" description="Basic and acidic residues" evidence="1">
    <location>
        <begin position="57"/>
        <end position="66"/>
    </location>
</feature>
<name>C6BQ34_RALP1</name>
<dbReference type="Pfam" id="PF15648">
    <property type="entry name" value="Tox-REase-5"/>
    <property type="match status" value="1"/>
</dbReference>
<reference evidence="3" key="1">
    <citation type="submission" date="2009-06" db="EMBL/GenBank/DDBJ databases">
        <title>Complete sequence plasmid 1 of Ralstonia pickettii 12D.</title>
        <authorList>
            <consortium name="US DOE Joint Genome Institute"/>
            <person name="Lucas S."/>
            <person name="Copeland A."/>
            <person name="Lapidus A."/>
            <person name="Glavina del Rio T."/>
            <person name="Dalin E."/>
            <person name="Tice H."/>
            <person name="Bruce D."/>
            <person name="Goodwin L."/>
            <person name="Pitluck S."/>
            <person name="Sims D."/>
            <person name="Meincke L."/>
            <person name="Brettin T."/>
            <person name="Detter J.C."/>
            <person name="Han C."/>
            <person name="Larimer F."/>
            <person name="Land M."/>
            <person name="Hauser L."/>
            <person name="Kyrpides N."/>
            <person name="Ovchinnikova G."/>
            <person name="Marsh T."/>
            <person name="Richardson P."/>
        </authorList>
    </citation>
    <scope>NUCLEOTIDE SEQUENCE [LARGE SCALE GENOMIC DNA]</scope>
    <source>
        <plasmid evidence="3">12D</plasmid>
        <plasmid evidence="3">pRp12D01</plasmid>
    </source>
</reference>
<evidence type="ECO:0000259" key="2">
    <source>
        <dbReference type="Pfam" id="PF15648"/>
    </source>
</evidence>
<feature type="region of interest" description="Disordered" evidence="1">
    <location>
        <begin position="41"/>
        <end position="66"/>
    </location>
</feature>
<dbReference type="AlphaFoldDB" id="C6BQ34"/>
<feature type="domain" description="Tox-REase-5" evidence="2">
    <location>
        <begin position="82"/>
        <end position="172"/>
    </location>
</feature>